<sequence length="92" mass="10280">MQGTICVWQCRGNKYTHKNYLTSLQVYAERSFFLLGVPSRTFSIEAIGSEITTSSIRSSWIPSRSNNAKVSIATLEERTSPLAILFFACLIA</sequence>
<keyword evidence="2" id="KW-1185">Reference proteome</keyword>
<organism evidence="1 2">
    <name type="scientific">Chlamydia pecorum (strain ATCC VR-628 / DSM 29919 / E58)</name>
    <name type="common">Chlamydophila pecorum</name>
    <dbReference type="NCBI Taxonomy" id="331635"/>
    <lineage>
        <taxon>Bacteria</taxon>
        <taxon>Pseudomonadati</taxon>
        <taxon>Chlamydiota</taxon>
        <taxon>Chlamydiia</taxon>
        <taxon>Chlamydiales</taxon>
        <taxon>Chlamydiaceae</taxon>
        <taxon>Chlamydia/Chlamydophila group</taxon>
        <taxon>Chlamydia</taxon>
    </lineage>
</organism>
<accession>A0AA34RE00</accession>
<dbReference type="Proteomes" id="UP000008305">
    <property type="component" value="Chromosome"/>
</dbReference>
<reference evidence="1 2" key="1">
    <citation type="journal article" date="2011" name="J. Bacteriol.">
        <title>Genome sequence of the obligate intracellular animal pathogen Chlamydia pecorum E58.</title>
        <authorList>
            <person name="Mojica S."/>
            <person name="Huot Creasy H."/>
            <person name="Daugherty S."/>
            <person name="Read T.D."/>
            <person name="Kim T."/>
            <person name="Kaltenboeck B."/>
            <person name="Bavoil P."/>
            <person name="Myers G.S."/>
        </authorList>
    </citation>
    <scope>NUCLEOTIDE SEQUENCE [LARGE SCALE GENOMIC DNA]</scope>
    <source>
        <strain evidence="1 2">E58</strain>
    </source>
</reference>
<gene>
    <name evidence="1" type="ordered locus">G5S_1025</name>
</gene>
<dbReference type="EMBL" id="CP002608">
    <property type="protein sequence ID" value="AEB41942.1"/>
    <property type="molecule type" value="Genomic_DNA"/>
</dbReference>
<proteinExistence type="predicted"/>
<dbReference type="KEGG" id="cpm:G5S_1025"/>
<evidence type="ECO:0000313" key="2">
    <source>
        <dbReference type="Proteomes" id="UP000008305"/>
    </source>
</evidence>
<evidence type="ECO:0000313" key="1">
    <source>
        <dbReference type="EMBL" id="AEB41942.1"/>
    </source>
</evidence>
<name>A0AA34RE00_CHLPE</name>
<protein>
    <submittedName>
        <fullName evidence="1">Uncharacterized protein</fullName>
    </submittedName>
</protein>
<dbReference type="AlphaFoldDB" id="A0AA34RE00"/>